<dbReference type="GO" id="GO:0009264">
    <property type="term" value="P:deoxyribonucleotide catabolic process"/>
    <property type="evidence" value="ECO:0007669"/>
    <property type="project" value="InterPro"/>
</dbReference>
<feature type="active site" description="Proton donor" evidence="1">
    <location>
        <position position="14"/>
    </location>
</feature>
<dbReference type="AlphaFoldDB" id="A0A218NMJ0"/>
<dbReference type="PANTHER" id="PTHR35134">
    <property type="entry name" value="NUCLEOTIDASE YQFW-RELATED"/>
    <property type="match status" value="1"/>
</dbReference>
<dbReference type="InterPro" id="IPR036412">
    <property type="entry name" value="HAD-like_sf"/>
</dbReference>
<name>A0A218NMJ0_9ARCH</name>
<reference evidence="2 3" key="1">
    <citation type="journal article" date="2017" name="Nat. Commun.">
        <title>'ARMAN' archaea depend on association with euryarchaeal host in culture and in situ.</title>
        <authorList>
            <person name="Golyshina O."/>
            <person name="Toshchakov S."/>
            <person name="Makarova K."/>
            <person name="Gavrilov S."/>
            <person name="Korzhenkov A."/>
            <person name="La Cono V."/>
            <person name="Arcadi E."/>
            <person name="Nechitaylo T."/>
            <person name="Ferrer M."/>
            <person name="Kublanov I."/>
            <person name="Wolf Y."/>
            <person name="Yakimov M."/>
            <person name="Golyshin P."/>
            <person name="Slesarev A."/>
            <person name="Kozyavkin S."/>
        </authorList>
    </citation>
    <scope>NUCLEOTIDE SEQUENCE [LARGE SCALE GENOMIC DNA]</scope>
    <source>
        <strain evidence="2 3">Mia14</strain>
    </source>
</reference>
<organism evidence="2 3">
    <name type="scientific">Candidatus Mancarchaeum acidiphilum</name>
    <dbReference type="NCBI Taxonomy" id="1920749"/>
    <lineage>
        <taxon>Archaea</taxon>
        <taxon>Candidatus Micrarchaeota</taxon>
        <taxon>Candidatus Mancarchaeum</taxon>
    </lineage>
</organism>
<dbReference type="RefSeq" id="WP_088819855.1">
    <property type="nucleotide sequence ID" value="NZ_CP019964.1"/>
</dbReference>
<dbReference type="EMBL" id="CP019964">
    <property type="protein sequence ID" value="ASI13690.1"/>
    <property type="molecule type" value="Genomic_DNA"/>
</dbReference>
<dbReference type="InterPro" id="IPR052419">
    <property type="entry name" value="5_3-deoxyribonucleotidase-like"/>
</dbReference>
<sequence length="196" mass="22511">MIQDERLTLGIDIDGTLADTVGLVLELYNSEHKFQASKEDLKLYEMAKNLPEIDGGKVKEYFENSWDRWNEIAPVDNAASDVIRKLAELYNIRIITATFGDTGNVKRWLEHNEIVYNDFVHCDSSEKYKYCDILVDDRVSCINAVAEHGGRGILMEQYWNKADPTEEINENVVIAKNWNHVYDICINGLDIASNEY</sequence>
<protein>
    <submittedName>
        <fullName evidence="2">5'-nucleotidase</fullName>
    </submittedName>
</protein>
<dbReference type="InterPro" id="IPR023214">
    <property type="entry name" value="HAD_sf"/>
</dbReference>
<gene>
    <name evidence="2" type="ORF">Mia14_0368</name>
</gene>
<feature type="active site" description="Nucleophile" evidence="1">
    <location>
        <position position="12"/>
    </location>
</feature>
<dbReference type="OrthoDB" id="6862at2157"/>
<accession>A0A218NMJ0</accession>
<evidence type="ECO:0000313" key="2">
    <source>
        <dbReference type="EMBL" id="ASI13690.1"/>
    </source>
</evidence>
<dbReference type="Pfam" id="PF06941">
    <property type="entry name" value="NT5C"/>
    <property type="match status" value="1"/>
</dbReference>
<dbReference type="PANTHER" id="PTHR35134:SF2">
    <property type="entry name" value="NUCLEOTIDASE YQFW-RELATED"/>
    <property type="match status" value="1"/>
</dbReference>
<dbReference type="GO" id="GO:0008253">
    <property type="term" value="F:5'-nucleotidase activity"/>
    <property type="evidence" value="ECO:0007669"/>
    <property type="project" value="InterPro"/>
</dbReference>
<proteinExistence type="predicted"/>
<evidence type="ECO:0000256" key="1">
    <source>
        <dbReference type="PIRSR" id="PIRSR610708-1"/>
    </source>
</evidence>
<dbReference type="Gene3D" id="3.40.50.1000">
    <property type="entry name" value="HAD superfamily/HAD-like"/>
    <property type="match status" value="1"/>
</dbReference>
<dbReference type="SUPFAM" id="SSF56784">
    <property type="entry name" value="HAD-like"/>
    <property type="match status" value="1"/>
</dbReference>
<dbReference type="Proteomes" id="UP000197679">
    <property type="component" value="Chromosome"/>
</dbReference>
<dbReference type="KEGG" id="marh:Mia14_0368"/>
<evidence type="ECO:0000313" key="3">
    <source>
        <dbReference type="Proteomes" id="UP000197679"/>
    </source>
</evidence>
<keyword evidence="3" id="KW-1185">Reference proteome</keyword>
<dbReference type="InterPro" id="IPR010708">
    <property type="entry name" value="5'(3')-deoxyribonucleotidase"/>
</dbReference>
<dbReference type="GeneID" id="33313925"/>